<accession>A0A9D4RYJ2</accession>
<organism evidence="1 2">
    <name type="scientific">Dreissena polymorpha</name>
    <name type="common">Zebra mussel</name>
    <name type="synonym">Mytilus polymorpha</name>
    <dbReference type="NCBI Taxonomy" id="45954"/>
    <lineage>
        <taxon>Eukaryota</taxon>
        <taxon>Metazoa</taxon>
        <taxon>Spiralia</taxon>
        <taxon>Lophotrochozoa</taxon>
        <taxon>Mollusca</taxon>
        <taxon>Bivalvia</taxon>
        <taxon>Autobranchia</taxon>
        <taxon>Heteroconchia</taxon>
        <taxon>Euheterodonta</taxon>
        <taxon>Imparidentia</taxon>
        <taxon>Neoheterodontei</taxon>
        <taxon>Myida</taxon>
        <taxon>Dreissenoidea</taxon>
        <taxon>Dreissenidae</taxon>
        <taxon>Dreissena</taxon>
    </lineage>
</organism>
<evidence type="ECO:0000313" key="2">
    <source>
        <dbReference type="Proteomes" id="UP000828390"/>
    </source>
</evidence>
<proteinExistence type="predicted"/>
<keyword evidence="2" id="KW-1185">Reference proteome</keyword>
<sequence length="70" mass="7857">MRCSVLNRDQYGYLAKTATLTLVCHGKDYSAIIDSLVQPPDILQLKTAVDYILLIPQYGGFKSQEGDLFF</sequence>
<reference evidence="1" key="1">
    <citation type="journal article" date="2019" name="bioRxiv">
        <title>The Genome of the Zebra Mussel, Dreissena polymorpha: A Resource for Invasive Species Research.</title>
        <authorList>
            <person name="McCartney M.A."/>
            <person name="Auch B."/>
            <person name="Kono T."/>
            <person name="Mallez S."/>
            <person name="Zhang Y."/>
            <person name="Obille A."/>
            <person name="Becker A."/>
            <person name="Abrahante J.E."/>
            <person name="Garbe J."/>
            <person name="Badalamenti J.P."/>
            <person name="Herman A."/>
            <person name="Mangelson H."/>
            <person name="Liachko I."/>
            <person name="Sullivan S."/>
            <person name="Sone E.D."/>
            <person name="Koren S."/>
            <person name="Silverstein K.A.T."/>
            <person name="Beckman K.B."/>
            <person name="Gohl D.M."/>
        </authorList>
    </citation>
    <scope>NUCLEOTIDE SEQUENCE</scope>
    <source>
        <strain evidence="1">Duluth1</strain>
        <tissue evidence="1">Whole animal</tissue>
    </source>
</reference>
<name>A0A9D4RYJ2_DREPO</name>
<protein>
    <submittedName>
        <fullName evidence="1">Uncharacterized protein</fullName>
    </submittedName>
</protein>
<dbReference type="EMBL" id="JAIWYP010000001">
    <property type="protein sequence ID" value="KAH3883678.1"/>
    <property type="molecule type" value="Genomic_DNA"/>
</dbReference>
<comment type="caution">
    <text evidence="1">The sequence shown here is derived from an EMBL/GenBank/DDBJ whole genome shotgun (WGS) entry which is preliminary data.</text>
</comment>
<reference evidence="1" key="2">
    <citation type="submission" date="2020-11" db="EMBL/GenBank/DDBJ databases">
        <authorList>
            <person name="McCartney M.A."/>
            <person name="Auch B."/>
            <person name="Kono T."/>
            <person name="Mallez S."/>
            <person name="Becker A."/>
            <person name="Gohl D.M."/>
            <person name="Silverstein K.A.T."/>
            <person name="Koren S."/>
            <person name="Bechman K.B."/>
            <person name="Herman A."/>
            <person name="Abrahante J.E."/>
            <person name="Garbe J."/>
        </authorList>
    </citation>
    <scope>NUCLEOTIDE SEQUENCE</scope>
    <source>
        <strain evidence="1">Duluth1</strain>
        <tissue evidence="1">Whole animal</tissue>
    </source>
</reference>
<dbReference type="AlphaFoldDB" id="A0A9D4RYJ2"/>
<gene>
    <name evidence="1" type="ORF">DPMN_007638</name>
</gene>
<dbReference type="Proteomes" id="UP000828390">
    <property type="component" value="Unassembled WGS sequence"/>
</dbReference>
<evidence type="ECO:0000313" key="1">
    <source>
        <dbReference type="EMBL" id="KAH3883678.1"/>
    </source>
</evidence>